<proteinExistence type="predicted"/>
<protein>
    <recommendedName>
        <fullName evidence="4">TonB-dependent Receptor Plug Domain</fullName>
    </recommendedName>
</protein>
<keyword evidence="1" id="KW-0732">Signal</keyword>
<sequence length="274" mass="30746">MKSLRTLKKTTRSLLFYVVMLLSVSTAAQSKSSYETNVEVTIDKNTTDEDFDGIKAMLKDHDIEAQFDNIQRNENEEITGISIKLSTSTGQQTSTSFSSNVPISPMEFGSKNGNLFVGKNREGLNMFALFNNNSFSMPFDTDSIFKNRMKAFNMDDFFNGNSSSFFFNGDSLDMQELRKRLEKSFSFGSNPSTKRFSFFDDESNQTANSKYKFVDDPNKETIIVIDGVVSDFKTLDQLAKEDKLSDVDVLKPKTAVSLYGKKAKDGAIIATTKN</sequence>
<reference evidence="3" key="1">
    <citation type="submission" date="2016-11" db="EMBL/GenBank/DDBJ databases">
        <authorList>
            <person name="Varghese N."/>
            <person name="Submissions S."/>
        </authorList>
    </citation>
    <scope>NUCLEOTIDE SEQUENCE [LARGE SCALE GENOMIC DNA]</scope>
    <source>
        <strain evidence="3">DSM 25330</strain>
    </source>
</reference>
<evidence type="ECO:0000313" key="3">
    <source>
        <dbReference type="Proteomes" id="UP000184522"/>
    </source>
</evidence>
<dbReference type="AlphaFoldDB" id="A0A1M5S1B9"/>
<dbReference type="EMBL" id="FQWS01000002">
    <property type="protein sequence ID" value="SHH32377.1"/>
    <property type="molecule type" value="Genomic_DNA"/>
</dbReference>
<gene>
    <name evidence="2" type="ORF">SAMN05444148_1749</name>
</gene>
<accession>A0A1M5S1B9</accession>
<feature type="signal peptide" evidence="1">
    <location>
        <begin position="1"/>
        <end position="30"/>
    </location>
</feature>
<dbReference type="OrthoDB" id="1158736at2"/>
<evidence type="ECO:0008006" key="4">
    <source>
        <dbReference type="Google" id="ProtNLM"/>
    </source>
</evidence>
<dbReference type="RefSeq" id="WP_073085552.1">
    <property type="nucleotide sequence ID" value="NZ_FQWS01000002.1"/>
</dbReference>
<name>A0A1M5S1B9_9FLAO</name>
<dbReference type="STRING" id="1089305.SAMN05444148_1749"/>
<evidence type="ECO:0000313" key="2">
    <source>
        <dbReference type="EMBL" id="SHH32377.1"/>
    </source>
</evidence>
<feature type="chain" id="PRO_5013245998" description="TonB-dependent Receptor Plug Domain" evidence="1">
    <location>
        <begin position="31"/>
        <end position="274"/>
    </location>
</feature>
<keyword evidence="3" id="KW-1185">Reference proteome</keyword>
<organism evidence="2 3">
    <name type="scientific">Winogradskyella jejuensis</name>
    <dbReference type="NCBI Taxonomy" id="1089305"/>
    <lineage>
        <taxon>Bacteria</taxon>
        <taxon>Pseudomonadati</taxon>
        <taxon>Bacteroidota</taxon>
        <taxon>Flavobacteriia</taxon>
        <taxon>Flavobacteriales</taxon>
        <taxon>Flavobacteriaceae</taxon>
        <taxon>Winogradskyella</taxon>
    </lineage>
</organism>
<dbReference type="Proteomes" id="UP000184522">
    <property type="component" value="Unassembled WGS sequence"/>
</dbReference>
<evidence type="ECO:0000256" key="1">
    <source>
        <dbReference type="SAM" id="SignalP"/>
    </source>
</evidence>